<feature type="non-terminal residue" evidence="1">
    <location>
        <position position="176"/>
    </location>
</feature>
<reference evidence="1" key="1">
    <citation type="submission" date="2018-06" db="EMBL/GenBank/DDBJ databases">
        <authorList>
            <person name="Zhirakovskaya E."/>
        </authorList>
    </citation>
    <scope>NUCLEOTIDE SEQUENCE</scope>
</reference>
<accession>A0A3B1B0R5</accession>
<dbReference type="EMBL" id="UOFV01000193">
    <property type="protein sequence ID" value="VAW99904.1"/>
    <property type="molecule type" value="Genomic_DNA"/>
</dbReference>
<protein>
    <submittedName>
        <fullName evidence="1">Uncharacterized protein</fullName>
    </submittedName>
</protein>
<evidence type="ECO:0000313" key="1">
    <source>
        <dbReference type="EMBL" id="VAW99904.1"/>
    </source>
</evidence>
<dbReference type="AlphaFoldDB" id="A0A3B1B0R5"/>
<gene>
    <name evidence="1" type="ORF">MNBD_GAMMA19-1877</name>
</gene>
<organism evidence="1">
    <name type="scientific">hydrothermal vent metagenome</name>
    <dbReference type="NCBI Taxonomy" id="652676"/>
    <lineage>
        <taxon>unclassified sequences</taxon>
        <taxon>metagenomes</taxon>
        <taxon>ecological metagenomes</taxon>
    </lineage>
</organism>
<proteinExistence type="predicted"/>
<name>A0A3B1B0R5_9ZZZZ</name>
<sequence length="176" mass="20765">MTQDIQHQVDQLLLEQGEYLPLEFLLQEGRLLYADYEAWRNGEFDYLDETLFGDHEHIKQQLMQAADYLQRRGWKTETVTYHSWSDNNTQQLRFSQNNALNQCFHQRYHKPEDQPQMDLFTDAPATSLFNGITQALIDRNPAESRRLLEQLYDTAPDHVRLGELEYLVEAAESLNT</sequence>